<gene>
    <name evidence="17" type="ORF">FDP41_009691</name>
</gene>
<evidence type="ECO:0000256" key="14">
    <source>
        <dbReference type="ARBA" id="ARBA00042984"/>
    </source>
</evidence>
<dbReference type="InterPro" id="IPR029061">
    <property type="entry name" value="THDP-binding"/>
</dbReference>
<evidence type="ECO:0000256" key="1">
    <source>
        <dbReference type="ARBA" id="ARBA00001946"/>
    </source>
</evidence>
<dbReference type="InterPro" id="IPR042179">
    <property type="entry name" value="KGD_C_sf"/>
</dbReference>
<organism evidence="17 18">
    <name type="scientific">Naegleria fowleri</name>
    <name type="common">Brain eating amoeba</name>
    <dbReference type="NCBI Taxonomy" id="5763"/>
    <lineage>
        <taxon>Eukaryota</taxon>
        <taxon>Discoba</taxon>
        <taxon>Heterolobosea</taxon>
        <taxon>Tetramitia</taxon>
        <taxon>Eutetramitia</taxon>
        <taxon>Vahlkampfiidae</taxon>
        <taxon>Naegleria</taxon>
    </lineage>
</organism>
<evidence type="ECO:0000256" key="8">
    <source>
        <dbReference type="ARBA" id="ARBA00022946"/>
    </source>
</evidence>
<protein>
    <recommendedName>
        <fullName evidence="13">2-oxoglutarate dehydrogenase, mitochondrial</fullName>
        <ecNumber evidence="5">1.2.4.2</ecNumber>
    </recommendedName>
    <alternativeName>
        <fullName evidence="14">2-oxoglutarate dehydrogenase complex component E1</fullName>
    </alternativeName>
</protein>
<keyword evidence="10" id="KW-0786">Thiamine pyrophosphate</keyword>
<evidence type="ECO:0000256" key="12">
    <source>
        <dbReference type="ARBA" id="ARBA00037426"/>
    </source>
</evidence>
<dbReference type="GeneID" id="68116906"/>
<dbReference type="RefSeq" id="XP_044556710.1">
    <property type="nucleotide sequence ID" value="XM_044713676.1"/>
</dbReference>
<evidence type="ECO:0000256" key="3">
    <source>
        <dbReference type="ARBA" id="ARBA00004173"/>
    </source>
</evidence>
<comment type="cofactor">
    <cofactor evidence="2">
        <name>thiamine diphosphate</name>
        <dbReference type="ChEBI" id="CHEBI:58937"/>
    </cofactor>
</comment>
<dbReference type="Pfam" id="PF16870">
    <property type="entry name" value="OxoGdeHyase_C"/>
    <property type="match status" value="1"/>
</dbReference>
<dbReference type="InterPro" id="IPR005475">
    <property type="entry name" value="Transketolase-like_Pyr-bd"/>
</dbReference>
<evidence type="ECO:0000256" key="4">
    <source>
        <dbReference type="ARBA" id="ARBA00006936"/>
    </source>
</evidence>
<evidence type="ECO:0000313" key="18">
    <source>
        <dbReference type="Proteomes" id="UP000444721"/>
    </source>
</evidence>
<dbReference type="Pfam" id="PF16078">
    <property type="entry name" value="2-oxogl_dehyd_N"/>
    <property type="match status" value="1"/>
</dbReference>
<dbReference type="PIRSF" id="PIRSF000157">
    <property type="entry name" value="Oxoglu_dh_E1"/>
    <property type="match status" value="1"/>
</dbReference>
<dbReference type="Pfam" id="PF02779">
    <property type="entry name" value="Transket_pyr"/>
    <property type="match status" value="1"/>
</dbReference>
<accession>A0A6A5BCY3</accession>
<dbReference type="NCBIfam" id="NF008907">
    <property type="entry name" value="PRK12270.1"/>
    <property type="match status" value="1"/>
</dbReference>
<dbReference type="VEuPathDB" id="AmoebaDB:NF0099550"/>
<dbReference type="GO" id="GO:0046872">
    <property type="term" value="F:metal ion binding"/>
    <property type="evidence" value="ECO:0007669"/>
    <property type="project" value="UniProtKB-KW"/>
</dbReference>
<dbReference type="FunFam" id="3.40.50.970:FF:000002">
    <property type="entry name" value="2-oxoglutarate dehydrogenase, E1 component"/>
    <property type="match status" value="1"/>
</dbReference>
<dbReference type="FunFam" id="3.40.50.12470:FF:000003">
    <property type="entry name" value="2-oxoglutarate dehydrogenase E1 component"/>
    <property type="match status" value="1"/>
</dbReference>
<proteinExistence type="inferred from homology"/>
<comment type="caution">
    <text evidence="17">The sequence shown here is derived from an EMBL/GenBank/DDBJ whole genome shotgun (WGS) entry which is preliminary data.</text>
</comment>
<dbReference type="AlphaFoldDB" id="A0A6A5BCY3"/>
<dbReference type="GO" id="GO:0045252">
    <property type="term" value="C:oxoglutarate dehydrogenase complex"/>
    <property type="evidence" value="ECO:0007669"/>
    <property type="project" value="TreeGrafter"/>
</dbReference>
<evidence type="ECO:0000256" key="15">
    <source>
        <dbReference type="ARBA" id="ARBA00051911"/>
    </source>
</evidence>
<dbReference type="Gene3D" id="3.40.50.11610">
    <property type="entry name" value="Multifunctional 2-oxoglutarate metabolism enzyme, C-terminal domain"/>
    <property type="match status" value="1"/>
</dbReference>
<keyword evidence="7" id="KW-0460">Magnesium</keyword>
<keyword evidence="8" id="KW-0809">Transit peptide</keyword>
<dbReference type="InterPro" id="IPR031717">
    <property type="entry name" value="ODO-1/KGD_C"/>
</dbReference>
<comment type="subcellular location">
    <subcellularLocation>
        <location evidence="3">Mitochondrion</location>
    </subcellularLocation>
</comment>
<dbReference type="InterPro" id="IPR011603">
    <property type="entry name" value="2oxoglutarate_DH_E1"/>
</dbReference>
<dbReference type="PANTHER" id="PTHR23152:SF4">
    <property type="entry name" value="2-OXOADIPATE DEHYDROGENASE COMPLEX COMPONENT E1"/>
    <property type="match status" value="1"/>
</dbReference>
<keyword evidence="9" id="KW-0560">Oxidoreductase</keyword>
<dbReference type="VEuPathDB" id="AmoebaDB:NfTy_087410"/>
<evidence type="ECO:0000256" key="9">
    <source>
        <dbReference type="ARBA" id="ARBA00023002"/>
    </source>
</evidence>
<comment type="similarity">
    <text evidence="4">Belongs to the alpha-ketoglutarate dehydrogenase family.</text>
</comment>
<evidence type="ECO:0000256" key="7">
    <source>
        <dbReference type="ARBA" id="ARBA00022842"/>
    </source>
</evidence>
<dbReference type="Pfam" id="PF00676">
    <property type="entry name" value="E1_dh"/>
    <property type="match status" value="1"/>
</dbReference>
<feature type="domain" description="Transketolase-like pyrimidine-binding" evidence="16">
    <location>
        <begin position="671"/>
        <end position="881"/>
    </location>
</feature>
<dbReference type="InterPro" id="IPR001017">
    <property type="entry name" value="DH_E1"/>
</dbReference>
<evidence type="ECO:0000256" key="11">
    <source>
        <dbReference type="ARBA" id="ARBA00023128"/>
    </source>
</evidence>
<dbReference type="NCBIfam" id="NF006914">
    <property type="entry name" value="PRK09404.1"/>
    <property type="match status" value="1"/>
</dbReference>
<dbReference type="NCBIfam" id="TIGR00239">
    <property type="entry name" value="2oxo_dh_E1"/>
    <property type="match status" value="1"/>
</dbReference>
<dbReference type="Proteomes" id="UP000444721">
    <property type="component" value="Unassembled WGS sequence"/>
</dbReference>
<dbReference type="OMA" id="RDSYCRT"/>
<name>A0A6A5BCY3_NAEFO</name>
<dbReference type="Gene3D" id="3.40.50.970">
    <property type="match status" value="1"/>
</dbReference>
<dbReference type="VEuPathDB" id="AmoebaDB:FDP41_009691"/>
<dbReference type="Gene3D" id="3.40.50.12470">
    <property type="match status" value="1"/>
</dbReference>
<dbReference type="GO" id="GO:0005739">
    <property type="term" value="C:mitochondrion"/>
    <property type="evidence" value="ECO:0007669"/>
    <property type="project" value="UniProtKB-SubCell"/>
</dbReference>
<keyword evidence="6" id="KW-0479">Metal-binding</keyword>
<evidence type="ECO:0000259" key="16">
    <source>
        <dbReference type="SMART" id="SM00861"/>
    </source>
</evidence>
<evidence type="ECO:0000256" key="2">
    <source>
        <dbReference type="ARBA" id="ARBA00001964"/>
    </source>
</evidence>
<dbReference type="EMBL" id="VFQX01000072">
    <property type="protein sequence ID" value="KAF0971995.1"/>
    <property type="molecule type" value="Genomic_DNA"/>
</dbReference>
<dbReference type="Gene3D" id="1.10.287.1150">
    <property type="entry name" value="TPP helical domain"/>
    <property type="match status" value="1"/>
</dbReference>
<dbReference type="PANTHER" id="PTHR23152">
    <property type="entry name" value="2-OXOGLUTARATE DEHYDROGENASE"/>
    <property type="match status" value="1"/>
</dbReference>
<dbReference type="GO" id="GO:0006099">
    <property type="term" value="P:tricarboxylic acid cycle"/>
    <property type="evidence" value="ECO:0007669"/>
    <property type="project" value="TreeGrafter"/>
</dbReference>
<dbReference type="OrthoDB" id="413077at2759"/>
<comment type="catalytic activity">
    <reaction evidence="15">
        <text>N(6)-[(R)-lipoyl]-L-lysyl-[protein] + 2-oxoglutarate + H(+) = N(6)-[(R)-S(8)-succinyldihydrolipoyl]-L-lysyl-[protein] + CO2</text>
        <dbReference type="Rhea" id="RHEA:12188"/>
        <dbReference type="Rhea" id="RHEA-COMP:10474"/>
        <dbReference type="Rhea" id="RHEA-COMP:20092"/>
        <dbReference type="ChEBI" id="CHEBI:15378"/>
        <dbReference type="ChEBI" id="CHEBI:16526"/>
        <dbReference type="ChEBI" id="CHEBI:16810"/>
        <dbReference type="ChEBI" id="CHEBI:83099"/>
        <dbReference type="ChEBI" id="CHEBI:83120"/>
        <dbReference type="EC" id="1.2.4.2"/>
    </reaction>
</comment>
<keyword evidence="18" id="KW-1185">Reference proteome</keyword>
<comment type="function">
    <text evidence="12">The 2-oxoglutarate dehydrogenase complex catalyzes the overall conversion of 2-oxoglutarate to succinyl-CoA and CO(2). It contains multiple copies of three enzymatic components: 2-oxoglutarate dehydrogenase (E1), dihydrolipoamide succinyltransferase (E2) and lipoamide dehydrogenase (E3).</text>
</comment>
<evidence type="ECO:0000313" key="17">
    <source>
        <dbReference type="EMBL" id="KAF0971995.1"/>
    </source>
</evidence>
<dbReference type="SUPFAM" id="SSF52518">
    <property type="entry name" value="Thiamin diphosphate-binding fold (THDP-binding)"/>
    <property type="match status" value="2"/>
</dbReference>
<evidence type="ECO:0000256" key="10">
    <source>
        <dbReference type="ARBA" id="ARBA00023052"/>
    </source>
</evidence>
<dbReference type="EC" id="1.2.4.2" evidence="5"/>
<dbReference type="SMART" id="SM00861">
    <property type="entry name" value="Transket_pyr"/>
    <property type="match status" value="1"/>
</dbReference>
<sequence>MLKSQLIKASIVSKNSTSVAKQTLMKASKKSFHATTNNTIGFSSKMSSTESIRMIQASSQQRTMSTSQILKNSNSTMPSDSFAWVGSNSQYLEELELAWRMNPNSVSSEWQNYFASLSQTGGAQRVFSSQQASIVASPEVGAQGEIISLIRSFQVFGHHVSKLDPLGMYAADLDFHDIPQLHIENYPYLSKMDPNTPIDLSQELIKGFLSSSLSPNNKPLTLQTLLQRLQETYCGTIGWEYMHINDREVCNWLRERIETPTQVDLTPDEKKVLLERLSYSHMFEEYLANKFPTTKRFGLEGCESLIPGLKSLIDVSSSLGVDSFVIGMPHRGRLNVLANVMRKPLAQIFREFLGKTENKLGSGDVKYHLGTSCKRYLPFTKKEVELSLVPNPSHLEAVNPVVEGKVRAKQVFMKDSKRERVLPILLHGDAAFAGQGVVYETMGLSQLEEYGTGGTVHVVVNNQIGFTTNPKNSRSTSYCSDIAKYLNAPIFHVNGDDATAVVKVFKLAAEYRQKFHADVVVDIVCYRKRGHNELDEPMFTQPIMYKAIAKQEPIISKYRTQLLKEGIVTEDHIKQVEEQVKTTFDLEFARSKTDEKLDVTGEVWYLQGSKWDRMKTPHEYSAIRTTGVPLAELKKLGKQVSTLPETGFTPHKGVARVYSQRTQMIESGEGLDWGMGETLAYATLLKEGFHVRISGQDVERGTFSHRHAVVIDQENENRYIPLKHVNPNVEFTIANSSLSEYGVLGFEYGYSLESPNQLVIWEGQFGDFANGASIIVDQFLSCAEQKWMRSSGLTLLLPHGYEGQGPEHSNARIERYLQLCDEDDETLPEKDSSKTLQIQQTNMQVVNCTTPANFYHVLRRQLHRDFRKPLVVFTPKSLLRLKEAASTLAEMAEGTSFRQVIDDETGAFSDPKEVKRVVLCSGKVYYDLLASRTQKKINNIALVRVEQLAPFPFYKIIEVMDKYSNAEITWCQEEPKNYGPWLHVYPRLKTCLKHAHGRKHKQTDFKYFGRKISASPATGYASKHNQEQEELVTHALTL</sequence>
<evidence type="ECO:0000256" key="13">
    <source>
        <dbReference type="ARBA" id="ARBA00040267"/>
    </source>
</evidence>
<evidence type="ECO:0000256" key="5">
    <source>
        <dbReference type="ARBA" id="ARBA00012280"/>
    </source>
</evidence>
<dbReference type="GO" id="GO:0004591">
    <property type="term" value="F:oxoglutarate dehydrogenase (succinyl-transferring) activity"/>
    <property type="evidence" value="ECO:0007669"/>
    <property type="project" value="UniProtKB-EC"/>
</dbReference>
<evidence type="ECO:0000256" key="6">
    <source>
        <dbReference type="ARBA" id="ARBA00022723"/>
    </source>
</evidence>
<dbReference type="GO" id="GO:0030976">
    <property type="term" value="F:thiamine pyrophosphate binding"/>
    <property type="evidence" value="ECO:0007669"/>
    <property type="project" value="InterPro"/>
</dbReference>
<comment type="cofactor">
    <cofactor evidence="1">
        <name>Mg(2+)</name>
        <dbReference type="ChEBI" id="CHEBI:18420"/>
    </cofactor>
</comment>
<keyword evidence="11" id="KW-0496">Mitochondrion</keyword>
<reference evidence="17 18" key="1">
    <citation type="journal article" date="2019" name="Sci. Rep.">
        <title>Nanopore sequencing improves the draft genome of the human pathogenic amoeba Naegleria fowleri.</title>
        <authorList>
            <person name="Liechti N."/>
            <person name="Schurch N."/>
            <person name="Bruggmann R."/>
            <person name="Wittwer M."/>
        </authorList>
    </citation>
    <scope>NUCLEOTIDE SEQUENCE [LARGE SCALE GENOMIC DNA]</scope>
    <source>
        <strain evidence="17 18">ATCC 30894</strain>
    </source>
</reference>
<dbReference type="CDD" id="cd02016">
    <property type="entry name" value="TPP_E1_OGDC_like"/>
    <property type="match status" value="1"/>
</dbReference>
<dbReference type="InterPro" id="IPR032106">
    <property type="entry name" value="2-oxogl_dehyd_N"/>
</dbReference>